<evidence type="ECO:0000256" key="1">
    <source>
        <dbReference type="SAM" id="Phobius"/>
    </source>
</evidence>
<keyword evidence="1" id="KW-1133">Transmembrane helix</keyword>
<protein>
    <submittedName>
        <fullName evidence="2">Uncharacterized protein</fullName>
    </submittedName>
</protein>
<accession>A0A8S9JUV1</accession>
<name>A0A8S9JUV1_BRACR</name>
<feature type="transmembrane region" description="Helical" evidence="1">
    <location>
        <begin position="82"/>
        <end position="104"/>
    </location>
</feature>
<comment type="caution">
    <text evidence="2">The sequence shown here is derived from an EMBL/GenBank/DDBJ whole genome shotgun (WGS) entry which is preliminary data.</text>
</comment>
<sequence>MQKSKREDRESIYDKTPERIIGCVIDSRVLMSVSDASAIRAKETELWNYDPQLTGRGVVDEKDQARPARCVSVFQAVSVLQVIVLVGSEGISVIMLLCFGLAVMGI</sequence>
<organism evidence="2">
    <name type="scientific">Brassica cretica</name>
    <name type="common">Mustard</name>
    <dbReference type="NCBI Taxonomy" id="69181"/>
    <lineage>
        <taxon>Eukaryota</taxon>
        <taxon>Viridiplantae</taxon>
        <taxon>Streptophyta</taxon>
        <taxon>Embryophyta</taxon>
        <taxon>Tracheophyta</taxon>
        <taxon>Spermatophyta</taxon>
        <taxon>Magnoliopsida</taxon>
        <taxon>eudicotyledons</taxon>
        <taxon>Gunneridae</taxon>
        <taxon>Pentapetalae</taxon>
        <taxon>rosids</taxon>
        <taxon>malvids</taxon>
        <taxon>Brassicales</taxon>
        <taxon>Brassicaceae</taxon>
        <taxon>Brassiceae</taxon>
        <taxon>Brassica</taxon>
    </lineage>
</organism>
<proteinExistence type="predicted"/>
<dbReference type="EMBL" id="QGKY02000246">
    <property type="protein sequence ID" value="KAF2585731.1"/>
    <property type="molecule type" value="Genomic_DNA"/>
</dbReference>
<dbReference type="AlphaFoldDB" id="A0A8S9JUV1"/>
<evidence type="ECO:0000313" key="2">
    <source>
        <dbReference type="EMBL" id="KAF2585731.1"/>
    </source>
</evidence>
<gene>
    <name evidence="2" type="ORF">F2Q70_00037567</name>
</gene>
<keyword evidence="1" id="KW-0472">Membrane</keyword>
<keyword evidence="1" id="KW-0812">Transmembrane</keyword>
<reference evidence="2" key="1">
    <citation type="submission" date="2019-12" db="EMBL/GenBank/DDBJ databases">
        <title>Genome sequencing and annotation of Brassica cretica.</title>
        <authorList>
            <person name="Studholme D.J."/>
            <person name="Sarris P.F."/>
        </authorList>
    </citation>
    <scope>NUCLEOTIDE SEQUENCE</scope>
    <source>
        <strain evidence="2">PFS-102/07</strain>
        <tissue evidence="2">Leaf</tissue>
    </source>
</reference>